<gene>
    <name evidence="4" type="ORF">J2S39_000750</name>
</gene>
<accession>A0ABU1ZVW7</accession>
<keyword evidence="4" id="KW-0378">Hydrolase</keyword>
<dbReference type="Pfam" id="PF13476">
    <property type="entry name" value="AAA_23"/>
    <property type="match status" value="1"/>
</dbReference>
<dbReference type="Gene3D" id="3.40.50.300">
    <property type="entry name" value="P-loop containing nucleotide triphosphate hydrolases"/>
    <property type="match status" value="2"/>
</dbReference>
<protein>
    <submittedName>
        <fullName evidence="4">DNA repair exonuclease SbcCD ATPase subunit</fullName>
    </submittedName>
</protein>
<feature type="compositionally biased region" description="Basic and acidic residues" evidence="2">
    <location>
        <begin position="273"/>
        <end position="299"/>
    </location>
</feature>
<feature type="region of interest" description="Disordered" evidence="2">
    <location>
        <begin position="256"/>
        <end position="299"/>
    </location>
</feature>
<name>A0ABU1ZVW7_9CORY</name>
<keyword evidence="1" id="KW-0175">Coiled coil</keyword>
<keyword evidence="5" id="KW-1185">Reference proteome</keyword>
<dbReference type="InterPro" id="IPR038729">
    <property type="entry name" value="Rad50/SbcC_AAA"/>
</dbReference>
<sequence>MMILHSLTVSNVRAIDHLHLEELPETGVIVIHGNNEEGKSTILDALDAVLNIKYNSAAKPIKSLKPVDRDVSPEVSATMTVGPVTFRIAKRWLKKKEAELTVTAPTRENHTGGDAEERLAEILREHLDADLLRTLFLRQEDLGEAIQAAGIPTLSAALASAHADGDGGPVDASDDDGLMRAVDQEYLRYFTRRGDQNNSVKKSVQDWNRSVEELDEATAELERLQNYVDQVAVNEAERDRGDAELPGALAALESAEEGLSTARATQEKATAARAERDRAARDLEAARQSVADRERRRSELGELHAQAAAMDAEVEAAREAADVEKERLRQLREELGTARSSRTEARERLTRASATQRRATDQARHAELRSLLGTLEELDTRIADLRARTSGRQITGADVRAVEEAANEVAVAEALRQRAVPRLELSAASDTTVTVDGVETALGAAPRSVDLAEGTEITVGEVTATYRAGEGGGADAVRRAEQAAEALDSLLTGLDCESVDQARAARDRATKLAEELASAQRERTALLAGRDAEALRAEADRLDRELGETDAENPVDAGDVAAAVAQAQEDGERLEAEISRLEQAMAPWQEGTAAKKHVETTTRLDQLATQIGAAEATLDQLEEAQSQESLAAAVTAAEEELKAREQALAQAEQAVAAADPDHHEALVEAASSRVSSIQTRVKSATLTLATLSGRIDQAAGAAERVQKASAREGRLRRHVEQLESRAAAARRLREVLVRHRAAARARYAQPFADELTTLASAVFGPQVQFTLSEDLEVTQRTVGDVTVPLEALSGGAKEQLAILTRFAIAGLVGRGGDGAGEQGSVAAPVIVDDALGATDPQRLQLMNTLFTRLGRQTQVLVLTCFPSRYDWVAGKTEYSMTQLKTAR</sequence>
<evidence type="ECO:0000313" key="5">
    <source>
        <dbReference type="Proteomes" id="UP001180840"/>
    </source>
</evidence>
<feature type="domain" description="Rad50/SbcC-type AAA" evidence="3">
    <location>
        <begin position="6"/>
        <end position="226"/>
    </location>
</feature>
<evidence type="ECO:0000259" key="3">
    <source>
        <dbReference type="Pfam" id="PF13476"/>
    </source>
</evidence>
<evidence type="ECO:0000256" key="1">
    <source>
        <dbReference type="SAM" id="Coils"/>
    </source>
</evidence>
<evidence type="ECO:0000313" key="4">
    <source>
        <dbReference type="EMBL" id="MDR7329074.1"/>
    </source>
</evidence>
<feature type="region of interest" description="Disordered" evidence="2">
    <location>
        <begin position="337"/>
        <end position="362"/>
    </location>
</feature>
<dbReference type="GO" id="GO:0004527">
    <property type="term" value="F:exonuclease activity"/>
    <property type="evidence" value="ECO:0007669"/>
    <property type="project" value="UniProtKB-KW"/>
</dbReference>
<feature type="coiled-coil region" evidence="1">
    <location>
        <begin position="204"/>
        <end position="234"/>
    </location>
</feature>
<dbReference type="Proteomes" id="UP001180840">
    <property type="component" value="Unassembled WGS sequence"/>
</dbReference>
<keyword evidence="4" id="KW-0540">Nuclease</keyword>
<dbReference type="SUPFAM" id="SSF52540">
    <property type="entry name" value="P-loop containing nucleoside triphosphate hydrolases"/>
    <property type="match status" value="1"/>
</dbReference>
<feature type="coiled-coil region" evidence="1">
    <location>
        <begin position="499"/>
        <end position="654"/>
    </location>
</feature>
<dbReference type="PANTHER" id="PTHR41259">
    <property type="entry name" value="DOUBLE-STRAND BREAK REPAIR RAD50 ATPASE, PUTATIVE-RELATED"/>
    <property type="match status" value="1"/>
</dbReference>
<keyword evidence="4" id="KW-0269">Exonuclease</keyword>
<dbReference type="PANTHER" id="PTHR41259:SF1">
    <property type="entry name" value="DOUBLE-STRAND BREAK REPAIR RAD50 ATPASE, PUTATIVE-RELATED"/>
    <property type="match status" value="1"/>
</dbReference>
<proteinExistence type="predicted"/>
<dbReference type="RefSeq" id="WP_290198046.1">
    <property type="nucleotide sequence ID" value="NZ_CP047654.1"/>
</dbReference>
<dbReference type="EMBL" id="JAVDXZ010000001">
    <property type="protein sequence ID" value="MDR7329074.1"/>
    <property type="molecule type" value="Genomic_DNA"/>
</dbReference>
<comment type="caution">
    <text evidence="4">The sequence shown here is derived from an EMBL/GenBank/DDBJ whole genome shotgun (WGS) entry which is preliminary data.</text>
</comment>
<dbReference type="InterPro" id="IPR027417">
    <property type="entry name" value="P-loop_NTPase"/>
</dbReference>
<organism evidence="4 5">
    <name type="scientific">Corynebacterium guangdongense</name>
    <dbReference type="NCBI Taxonomy" id="1783348"/>
    <lineage>
        <taxon>Bacteria</taxon>
        <taxon>Bacillati</taxon>
        <taxon>Actinomycetota</taxon>
        <taxon>Actinomycetes</taxon>
        <taxon>Mycobacteriales</taxon>
        <taxon>Corynebacteriaceae</taxon>
        <taxon>Corynebacterium</taxon>
    </lineage>
</organism>
<feature type="compositionally biased region" description="Basic and acidic residues" evidence="2">
    <location>
        <begin position="337"/>
        <end position="350"/>
    </location>
</feature>
<reference evidence="4" key="1">
    <citation type="submission" date="2023-07" db="EMBL/GenBank/DDBJ databases">
        <title>Sequencing the genomes of 1000 actinobacteria strains.</title>
        <authorList>
            <person name="Klenk H.-P."/>
        </authorList>
    </citation>
    <scope>NUCLEOTIDE SEQUENCE</scope>
    <source>
        <strain evidence="4">DSM 107476</strain>
    </source>
</reference>
<evidence type="ECO:0000256" key="2">
    <source>
        <dbReference type="SAM" id="MobiDB-lite"/>
    </source>
</evidence>